<feature type="domain" description="Oxidoreductase DRL-like catalytic" evidence="3">
    <location>
        <begin position="116"/>
        <end position="275"/>
    </location>
</feature>
<evidence type="ECO:0000259" key="2">
    <source>
        <dbReference type="Pfam" id="PF08666"/>
    </source>
</evidence>
<organism evidence="4 5">
    <name type="scientific">Cohnella cholangitidis</name>
    <dbReference type="NCBI Taxonomy" id="2598458"/>
    <lineage>
        <taxon>Bacteria</taxon>
        <taxon>Bacillati</taxon>
        <taxon>Bacillota</taxon>
        <taxon>Bacilli</taxon>
        <taxon>Bacillales</taxon>
        <taxon>Paenibacillaceae</taxon>
        <taxon>Cohnella</taxon>
    </lineage>
</organism>
<dbReference type="RefSeq" id="WP_182299463.1">
    <property type="nucleotide sequence ID" value="NZ_CP041969.1"/>
</dbReference>
<evidence type="ECO:0000259" key="1">
    <source>
        <dbReference type="Pfam" id="PF03447"/>
    </source>
</evidence>
<dbReference type="InterPro" id="IPR048423">
    <property type="entry name" value="DRL_cat"/>
</dbReference>
<feature type="domain" description="SAF" evidence="2">
    <location>
        <begin position="302"/>
        <end position="363"/>
    </location>
</feature>
<dbReference type="EMBL" id="CP041969">
    <property type="protein sequence ID" value="QMV43230.1"/>
    <property type="molecule type" value="Genomic_DNA"/>
</dbReference>
<feature type="domain" description="Aspartate/homoserine dehydrogenase NAD-binding" evidence="1">
    <location>
        <begin position="11"/>
        <end position="98"/>
    </location>
</feature>
<dbReference type="CDD" id="cd11616">
    <property type="entry name" value="SAF_DH_OX_like"/>
    <property type="match status" value="1"/>
</dbReference>
<proteinExistence type="predicted"/>
<dbReference type="InterPro" id="IPR013974">
    <property type="entry name" value="SAF"/>
</dbReference>
<evidence type="ECO:0000313" key="5">
    <source>
        <dbReference type="Proteomes" id="UP000515679"/>
    </source>
</evidence>
<protein>
    <submittedName>
        <fullName evidence="4">NAD(P)-dependent oxidoreductase</fullName>
    </submittedName>
</protein>
<name>A0A7G5C1Z6_9BACL</name>
<dbReference type="Pfam" id="PF03447">
    <property type="entry name" value="NAD_binding_3"/>
    <property type="match status" value="1"/>
</dbReference>
<dbReference type="KEGG" id="cchl:FPL14_20135"/>
<dbReference type="GO" id="GO:0050661">
    <property type="term" value="F:NADP binding"/>
    <property type="evidence" value="ECO:0007669"/>
    <property type="project" value="InterPro"/>
</dbReference>
<dbReference type="Pfam" id="PF21135">
    <property type="entry name" value="DRL_cat"/>
    <property type="match status" value="1"/>
</dbReference>
<keyword evidence="5" id="KW-1185">Reference proteome</keyword>
<dbReference type="AlphaFoldDB" id="A0A7G5C1Z6"/>
<evidence type="ECO:0000259" key="3">
    <source>
        <dbReference type="Pfam" id="PF21135"/>
    </source>
</evidence>
<sequence length="386" mass="41962">MEHAKRIGVVGTGLIGKGLIMALENDPSFVISRILTRRDIESMEGFPSYEKLTNSVDELVIHSDLIVECSGDVIYGTDVIDQAIQASLPVVTMNSELQVTTGSYFARRGLITEAEGDQPGCLAALHENVVQMGFRPLVYGNVKGFLKLDPSQEEMEYWSGRNGTSLEMTTSFTDGTKVQIEQVFVANGLGATIAEDGLLGVLSDDAHSGGVQLADKAKEIGHAVADYILSPKTPPGVFITAEIDPRHKDALRYYKMGEGPYYTMLVNYHLCHLEILKTIRRVLSGGGVLLNNGVNPRISAAAVAKHDLQPGQEIKRGIGSFDVRGIAVEISRHSEHVPIGLLSDAVITRPVKEGQILTFDDVKLPPSLALRAWLEVRENALYVAAR</sequence>
<dbReference type="PANTHER" id="PTHR37850">
    <property type="entry name" value="STRU PROTEIN"/>
    <property type="match status" value="1"/>
</dbReference>
<dbReference type="SUPFAM" id="SSF51735">
    <property type="entry name" value="NAD(P)-binding Rossmann-fold domains"/>
    <property type="match status" value="1"/>
</dbReference>
<dbReference type="Pfam" id="PF08666">
    <property type="entry name" value="SAF"/>
    <property type="match status" value="1"/>
</dbReference>
<reference evidence="4 5" key="1">
    <citation type="submission" date="2019-07" db="EMBL/GenBank/DDBJ databases">
        <authorList>
            <person name="Kim J.K."/>
            <person name="Cheong H.-M."/>
            <person name="Choi Y."/>
            <person name="Hwang K.J."/>
            <person name="Lee S."/>
            <person name="Choi C."/>
        </authorList>
    </citation>
    <scope>NUCLEOTIDE SEQUENCE [LARGE SCALE GENOMIC DNA]</scope>
    <source>
        <strain evidence="4 5">KS 22</strain>
    </source>
</reference>
<evidence type="ECO:0000313" key="4">
    <source>
        <dbReference type="EMBL" id="QMV43230.1"/>
    </source>
</evidence>
<dbReference type="InterPro" id="IPR036291">
    <property type="entry name" value="NAD(P)-bd_dom_sf"/>
</dbReference>
<dbReference type="PANTHER" id="PTHR37850:SF1">
    <property type="entry name" value="SAF DOMAIN PROTEIN"/>
    <property type="match status" value="1"/>
</dbReference>
<dbReference type="Proteomes" id="UP000515679">
    <property type="component" value="Chromosome"/>
</dbReference>
<dbReference type="Gene3D" id="3.40.50.720">
    <property type="entry name" value="NAD(P)-binding Rossmann-like Domain"/>
    <property type="match status" value="1"/>
</dbReference>
<dbReference type="GO" id="GO:0016491">
    <property type="term" value="F:oxidoreductase activity"/>
    <property type="evidence" value="ECO:0007669"/>
    <property type="project" value="InterPro"/>
</dbReference>
<dbReference type="InterPro" id="IPR005106">
    <property type="entry name" value="Asp/hSer_DH_NAD-bd"/>
</dbReference>
<gene>
    <name evidence="4" type="ORF">FPL14_20135</name>
</gene>
<accession>A0A7G5C1Z6</accession>